<dbReference type="InterPro" id="IPR014922">
    <property type="entry name" value="YdhG-like"/>
</dbReference>
<reference evidence="2 3" key="1">
    <citation type="submission" date="2018-06" db="EMBL/GenBank/DDBJ databases">
        <authorList>
            <consortium name="Pathogen Informatics"/>
            <person name="Doyle S."/>
        </authorList>
    </citation>
    <scope>NUCLEOTIDE SEQUENCE [LARGE SCALE GENOMIC DNA]</scope>
    <source>
        <strain evidence="2 3">NCTC11807</strain>
    </source>
</reference>
<dbReference type="RefSeq" id="WP_115312706.1">
    <property type="nucleotide sequence ID" value="NZ_CP066042.1"/>
</dbReference>
<organism evidence="2 3">
    <name type="scientific">Staphylococcus saccharolyticus</name>
    <dbReference type="NCBI Taxonomy" id="33028"/>
    <lineage>
        <taxon>Bacteria</taxon>
        <taxon>Bacillati</taxon>
        <taxon>Bacillota</taxon>
        <taxon>Bacilli</taxon>
        <taxon>Bacillales</taxon>
        <taxon>Staphylococcaceae</taxon>
        <taxon>Staphylococcus</taxon>
    </lineage>
</organism>
<proteinExistence type="predicted"/>
<dbReference type="PIRSF" id="PIRSF021308">
    <property type="entry name" value="UCP021308"/>
    <property type="match status" value="1"/>
</dbReference>
<feature type="domain" description="YdhG-like" evidence="1">
    <location>
        <begin position="20"/>
        <end position="117"/>
    </location>
</feature>
<protein>
    <submittedName>
        <fullName evidence="2">Molecular chaperone GroEL</fullName>
    </submittedName>
</protein>
<dbReference type="EMBL" id="UHDZ01000001">
    <property type="protein sequence ID" value="SUM68631.1"/>
    <property type="molecule type" value="Genomic_DNA"/>
</dbReference>
<dbReference type="InterPro" id="IPR016786">
    <property type="entry name" value="YdeI_bac"/>
</dbReference>
<dbReference type="Gene3D" id="3.90.1150.200">
    <property type="match status" value="1"/>
</dbReference>
<dbReference type="SUPFAM" id="SSF159888">
    <property type="entry name" value="YdhG-like"/>
    <property type="match status" value="1"/>
</dbReference>
<evidence type="ECO:0000313" key="2">
    <source>
        <dbReference type="EMBL" id="SUM68631.1"/>
    </source>
</evidence>
<sequence>MDKQKNEQVEQFLAKESQCQDCYQFLRHLIFNETELEENYKWVHPCYTINNKNVVLIHGFKDYVALLFQKGAILEDKYETLIQQTKRVQAARQLRFNCLDEIKKRQDEIKYYLIEAIKAEKAGKKVVMKKNDDEVPEELQRKFEKFPHLKDAFYQLTPGRQHQYLYYFSQAKRSQIGHNRIEKYIDSILNGKGMNDK</sequence>
<evidence type="ECO:0000259" key="1">
    <source>
        <dbReference type="Pfam" id="PF08818"/>
    </source>
</evidence>
<accession>A0A380GZJ8</accession>
<gene>
    <name evidence="2" type="ORF">NCTC11807_00594</name>
</gene>
<dbReference type="Pfam" id="PF13376">
    <property type="entry name" value="OmdA"/>
    <property type="match status" value="1"/>
</dbReference>
<dbReference type="GeneID" id="63934962"/>
<keyword evidence="3" id="KW-1185">Reference proteome</keyword>
<evidence type="ECO:0000313" key="3">
    <source>
        <dbReference type="Proteomes" id="UP000255425"/>
    </source>
</evidence>
<name>A0A380GZJ8_9STAP</name>
<dbReference type="Pfam" id="PF08818">
    <property type="entry name" value="DUF1801"/>
    <property type="match status" value="1"/>
</dbReference>
<dbReference type="Proteomes" id="UP000255425">
    <property type="component" value="Unassembled WGS sequence"/>
</dbReference>
<dbReference type="AlphaFoldDB" id="A0A380GZJ8"/>